<evidence type="ECO:0000313" key="2">
    <source>
        <dbReference type="EMBL" id="GAA3005740.1"/>
    </source>
</evidence>
<name>A0ABN3XXJ1_9ACTN</name>
<gene>
    <name evidence="2" type="ORF">GCM10017559_29370</name>
</gene>
<dbReference type="SUPFAM" id="SSF51905">
    <property type="entry name" value="FAD/NAD(P)-binding domain"/>
    <property type="match status" value="1"/>
</dbReference>
<reference evidence="2 3" key="1">
    <citation type="journal article" date="2019" name="Int. J. Syst. Evol. Microbiol.">
        <title>The Global Catalogue of Microorganisms (GCM) 10K type strain sequencing project: providing services to taxonomists for standard genome sequencing and annotation.</title>
        <authorList>
            <consortium name="The Broad Institute Genomics Platform"/>
            <consortium name="The Broad Institute Genome Sequencing Center for Infectious Disease"/>
            <person name="Wu L."/>
            <person name="Ma J."/>
        </authorList>
    </citation>
    <scope>NUCLEOTIDE SEQUENCE [LARGE SCALE GENOMIC DNA]</scope>
    <source>
        <strain evidence="2 3">JCM 3106</strain>
    </source>
</reference>
<dbReference type="Proteomes" id="UP001499930">
    <property type="component" value="Unassembled WGS sequence"/>
</dbReference>
<sequence>MRADGGSVAGVAGVADVLVIGAGVSGLTCASILNRAGVRTVVLEARSRIGGRVRTFRPADGGPSLELGAQVVHGDRNPARALVGTETAPRPAAARVISGRVGRPMGTLARTPCPPWTMEARLNAEGAADGVSVNDWLRDNGGPAPVASEWLRQIWATDPDRLSARGVSAAQRGDTAGHGEFVVPGGFDLLPRRLARGLQVHVGRPVEVLGWSPGRVSARTATGTVRAGRVVVTVPPAVVACGTLTIEDLPADKIEAARELTPGDGCCVVVTLSAPAPETASVFDADGVSGFVSCREGRPEVLIVARDAAAACVRAATGPDLAAMLTVALPWSAGTRVLDTEIADWGTDPWSRGAFTAPRLGAELAPGRWAEPVEDTLFFAGEATVSGTRPPWVQGAIVSGTNAAERLLKAMSR</sequence>
<dbReference type="RefSeq" id="WP_344894324.1">
    <property type="nucleotide sequence ID" value="NZ_BAAAWD010000007.1"/>
</dbReference>
<dbReference type="PANTHER" id="PTHR10742">
    <property type="entry name" value="FLAVIN MONOAMINE OXIDASE"/>
    <property type="match status" value="1"/>
</dbReference>
<proteinExistence type="predicted"/>
<evidence type="ECO:0000313" key="3">
    <source>
        <dbReference type="Proteomes" id="UP001499930"/>
    </source>
</evidence>
<keyword evidence="3" id="KW-1185">Reference proteome</keyword>
<dbReference type="Gene3D" id="3.50.50.60">
    <property type="entry name" value="FAD/NAD(P)-binding domain"/>
    <property type="match status" value="1"/>
</dbReference>
<feature type="domain" description="Amine oxidase" evidence="1">
    <location>
        <begin position="24"/>
        <end position="408"/>
    </location>
</feature>
<dbReference type="InterPro" id="IPR050281">
    <property type="entry name" value="Flavin_monoamine_oxidase"/>
</dbReference>
<dbReference type="InterPro" id="IPR036188">
    <property type="entry name" value="FAD/NAD-bd_sf"/>
</dbReference>
<accession>A0ABN3XXJ1</accession>
<dbReference type="PANTHER" id="PTHR10742:SF410">
    <property type="entry name" value="LYSINE-SPECIFIC HISTONE DEMETHYLASE 2"/>
    <property type="match status" value="1"/>
</dbReference>
<protein>
    <submittedName>
        <fullName evidence="2">NAD(P)/FAD-dependent oxidoreductase</fullName>
    </submittedName>
</protein>
<organism evidence="2 3">
    <name type="scientific">Streptosporangium longisporum</name>
    <dbReference type="NCBI Taxonomy" id="46187"/>
    <lineage>
        <taxon>Bacteria</taxon>
        <taxon>Bacillati</taxon>
        <taxon>Actinomycetota</taxon>
        <taxon>Actinomycetes</taxon>
        <taxon>Streptosporangiales</taxon>
        <taxon>Streptosporangiaceae</taxon>
        <taxon>Streptosporangium</taxon>
    </lineage>
</organism>
<dbReference type="Pfam" id="PF01593">
    <property type="entry name" value="Amino_oxidase"/>
    <property type="match status" value="1"/>
</dbReference>
<evidence type="ECO:0000259" key="1">
    <source>
        <dbReference type="Pfam" id="PF01593"/>
    </source>
</evidence>
<comment type="caution">
    <text evidence="2">The sequence shown here is derived from an EMBL/GenBank/DDBJ whole genome shotgun (WGS) entry which is preliminary data.</text>
</comment>
<dbReference type="InterPro" id="IPR002937">
    <property type="entry name" value="Amino_oxidase"/>
</dbReference>
<dbReference type="EMBL" id="BAAAWD010000007">
    <property type="protein sequence ID" value="GAA3005740.1"/>
    <property type="molecule type" value="Genomic_DNA"/>
</dbReference>